<feature type="region of interest" description="Disordered" evidence="1">
    <location>
        <begin position="408"/>
        <end position="433"/>
    </location>
</feature>
<feature type="compositionally biased region" description="Basic and acidic residues" evidence="1">
    <location>
        <begin position="354"/>
        <end position="376"/>
    </location>
</feature>
<reference evidence="2 3" key="2">
    <citation type="journal article" date="2010" name="Nucleic Acids Res.">
        <title>BeetleBase in 2010: revisions to provide comprehensive genomic information for Tribolium castaneum.</title>
        <authorList>
            <person name="Kim H.S."/>
            <person name="Murphy T."/>
            <person name="Xia J."/>
            <person name="Caragea D."/>
            <person name="Park Y."/>
            <person name="Beeman R.W."/>
            <person name="Lorenzen M.D."/>
            <person name="Butcher S."/>
            <person name="Manak J.R."/>
            <person name="Brown S.J."/>
        </authorList>
    </citation>
    <scope>GENOME REANNOTATION</scope>
    <source>
        <strain evidence="2 3">Georgia GA2</strain>
    </source>
</reference>
<accession>D6WDE9</accession>
<dbReference type="GO" id="GO:0005654">
    <property type="term" value="C:nucleoplasm"/>
    <property type="evidence" value="ECO:0000318"/>
    <property type="project" value="GO_Central"/>
</dbReference>
<dbReference type="GO" id="GO:0047407">
    <property type="term" value="F:ADP-ribosyl-[dinitrogen reductase] hydrolase activity"/>
    <property type="evidence" value="ECO:0000318"/>
    <property type="project" value="GO_Central"/>
</dbReference>
<dbReference type="SUPFAM" id="SSF52949">
    <property type="entry name" value="Macro domain-like"/>
    <property type="match status" value="1"/>
</dbReference>
<evidence type="ECO:0000313" key="3">
    <source>
        <dbReference type="Proteomes" id="UP000007266"/>
    </source>
</evidence>
<gene>
    <name evidence="2" type="primary">GLEAN_00039</name>
    <name evidence="2" type="ORF">TcasGA2_TC000039</name>
</gene>
<protein>
    <recommendedName>
        <fullName evidence="4">Macro domain-containing protein</fullName>
    </recommendedName>
</protein>
<proteinExistence type="predicted"/>
<dbReference type="EMBL" id="KQ971321">
    <property type="protein sequence ID" value="EEZ99468.1"/>
    <property type="molecule type" value="Genomic_DNA"/>
</dbReference>
<name>D6WDE9_TRICA</name>
<dbReference type="HOGENOM" id="CLU_371476_0_0_1"/>
<organism evidence="2 3">
    <name type="scientific">Tribolium castaneum</name>
    <name type="common">Red flour beetle</name>
    <dbReference type="NCBI Taxonomy" id="7070"/>
    <lineage>
        <taxon>Eukaryota</taxon>
        <taxon>Metazoa</taxon>
        <taxon>Ecdysozoa</taxon>
        <taxon>Arthropoda</taxon>
        <taxon>Hexapoda</taxon>
        <taxon>Insecta</taxon>
        <taxon>Pterygota</taxon>
        <taxon>Neoptera</taxon>
        <taxon>Endopterygota</taxon>
        <taxon>Coleoptera</taxon>
        <taxon>Polyphaga</taxon>
        <taxon>Cucujiformia</taxon>
        <taxon>Tenebrionidae</taxon>
        <taxon>Tenebrionidae incertae sedis</taxon>
        <taxon>Tribolium</taxon>
    </lineage>
</organism>
<dbReference type="GO" id="GO:0042278">
    <property type="term" value="P:purine nucleoside metabolic process"/>
    <property type="evidence" value="ECO:0000318"/>
    <property type="project" value="GO_Central"/>
</dbReference>
<feature type="region of interest" description="Disordered" evidence="1">
    <location>
        <begin position="1"/>
        <end position="77"/>
    </location>
</feature>
<keyword evidence="3" id="KW-1185">Reference proteome</keyword>
<sequence>MGRKKYNKPQTEAGTSKSSSKPRDESEKGDFESRKRNTREFSNSNFRRSGGNLRKEDDRKSEPFKRSRQDFEGENRRHTRDFKRVDELLNQRQQAGGLAVLEHDGRFIYYLVTKRLSSGKPTYETLFASLQKLRAHMGENNVRKLAIPRIGCGLDRLQWDNVKFMVEFIFKDVDVEIVVCNLEPKEDSPQQKHKNCRVTNETYPIKDIEAGTVILYFSSEDESITDEMRSLDEKFTFLREFKFARKSLGNVIFNSKTSDYLLCGCIVRKHKSDPFDFEAFRRCLQSIQKENKKYKYYYYAFQAFEDQDSTINQKIINLMRNSLRDVEVYVCWVGELQKEIQLNSSFNSSFGKNEASDWRSRQTKDEETKDDAKSVDYWEQKCTTPAAQSAVPSTDNCFEGESREKASDYYWSEDESEAPPRPESLHNQSEPQDSWNDLIEKEEIPDQEYASFRRALDTKTIQNSSVKDQNTTCLPKKQFSRVCLAQENLIIQNGVPEPGIGPHVGKLLNQNGKEGDLIWTEDGNNYLYCLITNSDKPETIFSAIRKLQIQVTKHNVRTLVFPKLDPEVKFMVQYVFGGHKIEIILAPFESTCDVPSLKKTNGIKIVNVKSPLHHMKKKSVILYLASIDGQLSKEMEGLSQKFDFVGRFKRENKTLGAVVYHKQDEEHVLYGCIVKKSFKDSIDFEALQTCLSRVNDNKINDKMSIVGIQATGDESVNYKIVTLLLHTLQNVTINICWPGPLKEKMITDL</sequence>
<evidence type="ECO:0000256" key="1">
    <source>
        <dbReference type="SAM" id="MobiDB-lite"/>
    </source>
</evidence>
<feature type="compositionally biased region" description="Basic and acidic residues" evidence="1">
    <location>
        <begin position="21"/>
        <end position="39"/>
    </location>
</feature>
<dbReference type="eggNOG" id="ENOG502RXG1">
    <property type="taxonomic scope" value="Eukaryota"/>
</dbReference>
<dbReference type="PANTHER" id="PTHR12521:SF0">
    <property type="entry name" value="ADP-RIBOSE GLYCOHYDROLASE OARD1"/>
    <property type="match status" value="1"/>
</dbReference>
<dbReference type="Proteomes" id="UP000007266">
    <property type="component" value="Linkage group 3"/>
</dbReference>
<dbReference type="GO" id="GO:0006974">
    <property type="term" value="P:DNA damage response"/>
    <property type="evidence" value="ECO:0000318"/>
    <property type="project" value="GO_Central"/>
</dbReference>
<feature type="compositionally biased region" description="Basic and acidic residues" evidence="1">
    <location>
        <begin position="53"/>
        <end position="77"/>
    </location>
</feature>
<feature type="region of interest" description="Disordered" evidence="1">
    <location>
        <begin position="349"/>
        <end position="376"/>
    </location>
</feature>
<dbReference type="PANTHER" id="PTHR12521">
    <property type="entry name" value="PROTEIN C6ORF130"/>
    <property type="match status" value="1"/>
</dbReference>
<reference evidence="2 3" key="1">
    <citation type="journal article" date="2008" name="Nature">
        <title>The genome of the model beetle and pest Tribolium castaneum.</title>
        <authorList>
            <consortium name="Tribolium Genome Sequencing Consortium"/>
            <person name="Richards S."/>
            <person name="Gibbs R.A."/>
            <person name="Weinstock G.M."/>
            <person name="Brown S.J."/>
            <person name="Denell R."/>
            <person name="Beeman R.W."/>
            <person name="Gibbs R."/>
            <person name="Beeman R.W."/>
            <person name="Brown S.J."/>
            <person name="Bucher G."/>
            <person name="Friedrich M."/>
            <person name="Grimmelikhuijzen C.J."/>
            <person name="Klingler M."/>
            <person name="Lorenzen M."/>
            <person name="Richards S."/>
            <person name="Roth S."/>
            <person name="Schroder R."/>
            <person name="Tautz D."/>
            <person name="Zdobnov E.M."/>
            <person name="Muzny D."/>
            <person name="Gibbs R.A."/>
            <person name="Weinstock G.M."/>
            <person name="Attaway T."/>
            <person name="Bell S."/>
            <person name="Buhay C.J."/>
            <person name="Chandrabose M.N."/>
            <person name="Chavez D."/>
            <person name="Clerk-Blankenburg K.P."/>
            <person name="Cree A."/>
            <person name="Dao M."/>
            <person name="Davis C."/>
            <person name="Chacko J."/>
            <person name="Dinh H."/>
            <person name="Dugan-Rocha S."/>
            <person name="Fowler G."/>
            <person name="Garner T.T."/>
            <person name="Garnes J."/>
            <person name="Gnirke A."/>
            <person name="Hawes A."/>
            <person name="Hernandez J."/>
            <person name="Hines S."/>
            <person name="Holder M."/>
            <person name="Hume J."/>
            <person name="Jhangiani S.N."/>
            <person name="Joshi V."/>
            <person name="Khan Z.M."/>
            <person name="Jackson L."/>
            <person name="Kovar C."/>
            <person name="Kowis A."/>
            <person name="Lee S."/>
            <person name="Lewis L.R."/>
            <person name="Margolis J."/>
            <person name="Morgan M."/>
            <person name="Nazareth L.V."/>
            <person name="Nguyen N."/>
            <person name="Okwuonu G."/>
            <person name="Parker D."/>
            <person name="Richards S."/>
            <person name="Ruiz S.J."/>
            <person name="Santibanez J."/>
            <person name="Savard J."/>
            <person name="Scherer S.E."/>
            <person name="Schneider B."/>
            <person name="Sodergren E."/>
            <person name="Tautz D."/>
            <person name="Vattahil S."/>
            <person name="Villasana D."/>
            <person name="White C.S."/>
            <person name="Wright R."/>
            <person name="Park Y."/>
            <person name="Beeman R.W."/>
            <person name="Lord J."/>
            <person name="Oppert B."/>
            <person name="Lorenzen M."/>
            <person name="Brown S."/>
            <person name="Wang L."/>
            <person name="Savard J."/>
            <person name="Tautz D."/>
            <person name="Richards S."/>
            <person name="Weinstock G."/>
            <person name="Gibbs R.A."/>
            <person name="Liu Y."/>
            <person name="Worley K."/>
            <person name="Weinstock G."/>
            <person name="Elsik C.G."/>
            <person name="Reese J.T."/>
            <person name="Elhaik E."/>
            <person name="Landan G."/>
            <person name="Graur D."/>
            <person name="Arensburger P."/>
            <person name="Atkinson P."/>
            <person name="Beeman R.W."/>
            <person name="Beidler J."/>
            <person name="Brown S.J."/>
            <person name="Demuth J.P."/>
            <person name="Drury D.W."/>
            <person name="Du Y.Z."/>
            <person name="Fujiwara H."/>
            <person name="Lorenzen M."/>
            <person name="Maselli V."/>
            <person name="Osanai M."/>
            <person name="Park Y."/>
            <person name="Robertson H.M."/>
            <person name="Tu Z."/>
            <person name="Wang J.J."/>
            <person name="Wang S."/>
            <person name="Richards S."/>
            <person name="Song H."/>
            <person name="Zhang L."/>
            <person name="Sodergren E."/>
            <person name="Werner D."/>
            <person name="Stanke M."/>
            <person name="Morgenstern B."/>
            <person name="Solovyev V."/>
            <person name="Kosarev P."/>
            <person name="Brown G."/>
            <person name="Chen H.C."/>
            <person name="Ermolaeva O."/>
            <person name="Hlavina W."/>
            <person name="Kapustin Y."/>
            <person name="Kiryutin B."/>
            <person name="Kitts P."/>
            <person name="Maglott D."/>
            <person name="Pruitt K."/>
            <person name="Sapojnikov V."/>
            <person name="Souvorov A."/>
            <person name="Mackey A.J."/>
            <person name="Waterhouse R.M."/>
            <person name="Wyder S."/>
            <person name="Zdobnov E.M."/>
            <person name="Zdobnov E.M."/>
            <person name="Wyder S."/>
            <person name="Kriventseva E.V."/>
            <person name="Kadowaki T."/>
            <person name="Bork P."/>
            <person name="Aranda M."/>
            <person name="Bao R."/>
            <person name="Beermann A."/>
            <person name="Berns N."/>
            <person name="Bolognesi R."/>
            <person name="Bonneton F."/>
            <person name="Bopp D."/>
            <person name="Brown S.J."/>
            <person name="Bucher G."/>
            <person name="Butts T."/>
            <person name="Chaumot A."/>
            <person name="Denell R.E."/>
            <person name="Ferrier D.E."/>
            <person name="Friedrich M."/>
            <person name="Gordon C.M."/>
            <person name="Jindra M."/>
            <person name="Klingler M."/>
            <person name="Lan Q."/>
            <person name="Lattorff H.M."/>
            <person name="Laudet V."/>
            <person name="von Levetsow C."/>
            <person name="Liu Z."/>
            <person name="Lutz R."/>
            <person name="Lynch J.A."/>
            <person name="da Fonseca R.N."/>
            <person name="Posnien N."/>
            <person name="Reuter R."/>
            <person name="Roth S."/>
            <person name="Savard J."/>
            <person name="Schinko J.B."/>
            <person name="Schmitt C."/>
            <person name="Schoppmeier M."/>
            <person name="Schroder R."/>
            <person name="Shippy T.D."/>
            <person name="Simonnet F."/>
            <person name="Marques-Souza H."/>
            <person name="Tautz D."/>
            <person name="Tomoyasu Y."/>
            <person name="Trauner J."/>
            <person name="Van der Zee M."/>
            <person name="Vervoort M."/>
            <person name="Wittkopp N."/>
            <person name="Wimmer E.A."/>
            <person name="Yang X."/>
            <person name="Jones A.K."/>
            <person name="Sattelle D.B."/>
            <person name="Ebert P.R."/>
            <person name="Nelson D."/>
            <person name="Scott J.G."/>
            <person name="Beeman R.W."/>
            <person name="Muthukrishnan S."/>
            <person name="Kramer K.J."/>
            <person name="Arakane Y."/>
            <person name="Beeman R.W."/>
            <person name="Zhu Q."/>
            <person name="Hogenkamp D."/>
            <person name="Dixit R."/>
            <person name="Oppert B."/>
            <person name="Jiang H."/>
            <person name="Zou Z."/>
            <person name="Marshall J."/>
            <person name="Elpidina E."/>
            <person name="Vinokurov K."/>
            <person name="Oppert C."/>
            <person name="Zou Z."/>
            <person name="Evans J."/>
            <person name="Lu Z."/>
            <person name="Zhao P."/>
            <person name="Sumathipala N."/>
            <person name="Altincicek B."/>
            <person name="Vilcinskas A."/>
            <person name="Williams M."/>
            <person name="Hultmark D."/>
            <person name="Hetru C."/>
            <person name="Jiang H."/>
            <person name="Grimmelikhuijzen C.J."/>
            <person name="Hauser F."/>
            <person name="Cazzamali G."/>
            <person name="Williamson M."/>
            <person name="Park Y."/>
            <person name="Li B."/>
            <person name="Tanaka Y."/>
            <person name="Predel R."/>
            <person name="Neupert S."/>
            <person name="Schachtner J."/>
            <person name="Verleyen P."/>
            <person name="Raible F."/>
            <person name="Bork P."/>
            <person name="Friedrich M."/>
            <person name="Walden K.K."/>
            <person name="Robertson H.M."/>
            <person name="Angeli S."/>
            <person name="Foret S."/>
            <person name="Bucher G."/>
            <person name="Schuetz S."/>
            <person name="Maleszka R."/>
            <person name="Wimmer E.A."/>
            <person name="Beeman R.W."/>
            <person name="Lorenzen M."/>
            <person name="Tomoyasu Y."/>
            <person name="Miller S.C."/>
            <person name="Grossmann D."/>
            <person name="Bucher G."/>
        </authorList>
    </citation>
    <scope>NUCLEOTIDE SEQUENCE [LARGE SCALE GENOMIC DNA]</scope>
    <source>
        <strain evidence="2 3">Georgia GA2</strain>
    </source>
</reference>
<dbReference type="PhylomeDB" id="D6WDE9"/>
<dbReference type="InterPro" id="IPR050892">
    <property type="entry name" value="ADP-ribose_metab_enzymes"/>
</dbReference>
<evidence type="ECO:0008006" key="4">
    <source>
        <dbReference type="Google" id="ProtNLM"/>
    </source>
</evidence>
<evidence type="ECO:0000313" key="2">
    <source>
        <dbReference type="EMBL" id="EEZ99468.1"/>
    </source>
</evidence>
<dbReference type="CDD" id="cd02901">
    <property type="entry name" value="Macro_Poa1p-like"/>
    <property type="match status" value="1"/>
</dbReference>
<dbReference type="AlphaFoldDB" id="D6WDE9"/>
<feature type="compositionally biased region" description="Polar residues" evidence="1">
    <location>
        <begin position="8"/>
        <end position="19"/>
    </location>
</feature>
<dbReference type="Gene3D" id="3.40.220.10">
    <property type="entry name" value="Leucine Aminopeptidase, subunit E, domain 1"/>
    <property type="match status" value="1"/>
</dbReference>
<dbReference type="InterPro" id="IPR043472">
    <property type="entry name" value="Macro_dom-like"/>
</dbReference>